<evidence type="ECO:0000256" key="7">
    <source>
        <dbReference type="ARBA" id="ARBA00022833"/>
    </source>
</evidence>
<gene>
    <name evidence="13" type="ORF">IV203_035802</name>
</gene>
<evidence type="ECO:0000259" key="12">
    <source>
        <dbReference type="PROSITE" id="PS51157"/>
    </source>
</evidence>
<dbReference type="GO" id="GO:0005737">
    <property type="term" value="C:cytoplasm"/>
    <property type="evidence" value="ECO:0007669"/>
    <property type="project" value="TreeGrafter"/>
</dbReference>
<evidence type="ECO:0000256" key="11">
    <source>
        <dbReference type="SAM" id="MobiDB-lite"/>
    </source>
</evidence>
<dbReference type="EC" id="2.3.2.27" evidence="10"/>
<feature type="region of interest" description="Disordered" evidence="11">
    <location>
        <begin position="130"/>
        <end position="161"/>
    </location>
</feature>
<evidence type="ECO:0000313" key="14">
    <source>
        <dbReference type="Proteomes" id="UP000693970"/>
    </source>
</evidence>
<dbReference type="Pfam" id="PF22960">
    <property type="entry name" value="WHD_UBR1"/>
    <property type="match status" value="1"/>
</dbReference>
<evidence type="ECO:0000256" key="4">
    <source>
        <dbReference type="ARBA" id="ARBA00022723"/>
    </source>
</evidence>
<feature type="compositionally biased region" description="Polar residues" evidence="11">
    <location>
        <begin position="1"/>
        <end position="10"/>
    </location>
</feature>
<evidence type="ECO:0000256" key="9">
    <source>
        <dbReference type="PROSITE-ProRule" id="PRU00508"/>
    </source>
</evidence>
<feature type="region of interest" description="Disordered" evidence="11">
    <location>
        <begin position="2863"/>
        <end position="2921"/>
    </location>
</feature>
<dbReference type="FunFam" id="2.10.110.30:FF:000002">
    <property type="entry name" value="Putative e3 ubiquitin-protein ligase ubr3"/>
    <property type="match status" value="1"/>
</dbReference>
<feature type="compositionally biased region" description="Basic and acidic residues" evidence="11">
    <location>
        <begin position="2873"/>
        <end position="2882"/>
    </location>
</feature>
<dbReference type="Pfam" id="PF18995">
    <property type="entry name" value="PRT6_C"/>
    <property type="match status" value="1"/>
</dbReference>
<dbReference type="EMBL" id="JAGRRH010000013">
    <property type="protein sequence ID" value="KAG7360703.1"/>
    <property type="molecule type" value="Genomic_DNA"/>
</dbReference>
<dbReference type="PANTHER" id="PTHR21497:SF24">
    <property type="entry name" value="E3 UBIQUITIN-PROTEIN LIGASE UBR1"/>
    <property type="match status" value="1"/>
</dbReference>
<comment type="pathway">
    <text evidence="2 10">Protein modification; protein ubiquitination.</text>
</comment>
<dbReference type="OrthoDB" id="42752at2759"/>
<comment type="caution">
    <text evidence="13">The sequence shown here is derived from an EMBL/GenBank/DDBJ whole genome shotgun (WGS) entry which is preliminary data.</text>
</comment>
<dbReference type="GO" id="GO:0071596">
    <property type="term" value="P:ubiquitin-dependent protein catabolic process via the N-end rule pathway"/>
    <property type="evidence" value="ECO:0007669"/>
    <property type="project" value="UniProtKB-UniRule"/>
</dbReference>
<sequence>MDRTPMSSDYPSPLDSGGGTGTNPDMMSTAAADASASASTTLSSSTSDPPPETIPVYPIPVYLKFSPGGVSFGGGGGSSSGGIASSSKELYAASKDNDASPGEQEEPFMYDLADYSQAFSNIPITPSSSGMSGTLLKTPRNTATAARRTPSSSASSLVGAAEDEDWKTPDMLVYQAKLADDKLCSYIKLFAAVAGQSSSTASPPTYLPSLSTLANAVFGRLTGVPPATAKAWADAMILQYYDEDEDPSTWPSTEKDVLQQAPAPRKDTSGQTTVALLKRLLEEGQAKEESNSKKPFRPRPCGYVFKRGDIAWNCRTCQTDSTCVICDNCFRESNHDGHEVYFHRTTPGGCCDCGDAEAWKVDGCCDSHRPELHGTETIATVASEDPEEAVRMAIRGRQDGIDALQNSPTRLPAKVAAALGVVVGAAVQCLVQAVDGAGIGADPAQWKLRWADEAAKIWNGAPHQEDYHRTRNSLASKTPSYRWKTPNDFIADSHLHCKCLPSKYTLQLRLHNDDVHTFDDVIDALHEPRHSRRNQGSDDQLTESLVTLREAANQMTHHVDADGQVTVKNYSSIPSAMQGFKRLKSHGLHCAVVSTAQVDMEHRARALSSWLTEISAAHPAAAVLVVDALLQVQSTHDLGGVAVWHEARSIPAWVAVGETDEVQACRRRFQAFPPHLASSYLTSEESELLHSLAMEVNKDAFVEFTATDLSFYGNVPYRLPSSKYRKSPHALWGTLPSLYTDPVPSSKKHPLLIFLTTGQWNIESLTTRNSLTEMIYVVDTDLRKQQEADRIISSVFPHKLPGLFLISGVGTVRTNEIISSSRPPPPNPMEYRHLLATSSFRAPMSPVILLLLLDPYPTKQLRGAIHSLFLSLLTDARFKCRFAAALGIAYRPLSTLFCAGVGTEADTPLGFTVQIFTAGSLVRALGSAPAVEKLLLPDDEDSVQQESSIGVFTMPIALTVVRCIHTNLLGATKDVIMILKNTPSGNDNDSRENIQSANESLLPALTYIAGEHPLMTLLPAAPDDGFLDSRSTRHKRLPHLLRDLEYVIETPGTAMRLLLPNKFPAYQGIPISSRGEEILTFCTVWSRLLRSAQGMDPQKRKISGAHVEFEENRWLEAFGLSLNFAGTRDALAESPTNSSSVTLAPVSEDGTHLVTIREAMGNIIAALLREIKFWLYQEGMLETGLPVPSGGAHGTSDASRAEVLQRSTLHVTASQLGASSPSEGQSSPSNVSAVALSCATSVKMSEKQLDLIETALRFEGAQRQLKPCGLLKDAGLNSSGTAALTSGAVMGDWLRVPHSPLAGDSLSFHLPLHRALAKTVRSLCGVVVPESVRSDNSQSWWKLPVLDGSDTSPDSNVGSVQHPLVPLIRPILRSSNCRVVWSAGPDCTPQEAQRRRARSRTVSANIAVAKIIHSLADHPIRCLAAAQQIERHLWARNGSPVAGMALNYSNAPLCRSFRDLDLTLVQLSAAGMSVGLGARRVFALLLSRFSMDGYLCDPERRSAPGAGGNGSFAGGFGTWINPPRLQDPDHATVLSESFFATMCIVVTELPPPPPISSSDETWLRQSIRRELIHALAAEPRSHSAAMSAASCAVARRDESDGSAGTSGGGGLFRDVFAQVLKEVGKRKNQGSRAGAGPASFELSPSCCDEYDPTFFHLRRQEHQHAMDVVASLRKQKLAKKRNEDSGSDGYCFPLVCQPPRAHPRFLACRLMLHLPPMDAAIRRALLFALLGGSWLPPPDPVKRFDRSDDLSSPASADAALGISVSTDTTGGDVRVVTFSRRAMQGGGAGTNPFPTKRGSSFTEGDSGPPFSADIAAASSVSFLEVLQLLTLQVHTLEECASLHRLQPDLDEEAKSLSSGLSINSYLGRLVRVPVSLADEWALRPYPDGPLKSKGSGEERGSILGLLIALYENRADHGAGPSGRQDEPADGHGGAKSLTASGLKWLLRFVNALVDGAPSVAAAVKSATTGLPIKPPISPRAATGEVPTIWTIDNTVRLKISGMLNNLPDLWPKPVDDSQEKDLSASKAKKERGKAAQQRMLEMMKMKQSAFVESMGTQENGENKMESEQAEEDEDQELCIICRCDDADGENNGPLGYLGHVQRSRVAQMRACSEAISKGRDGVEGFSVFQRYRVVGHMGCQVRETEAMDSRPIHCLPRGSIVTVLKSTVSDKYDILSRRVLVKHLSEETGKVTEGWASVQSSQGYVILSPLVSLCYENTRWGSTRPIIRQCGHAAHLKCVETHTLSLHQRAAGEQPYDGRFAANIDDGEFLCPLCKQLSNILIPRDGCAALRTSDDKSLASSNTKKEAAPNLEYLYRELLTPKSVWGGNLPERSEMGHKALADFGSHLLQAMAVPWERSSGSRKRKHRKWHASIQRWDYEEEDGDVPSSETPTTVKGVLRLLRQQHIAWAAVGHSAAAAEAAVRGLEEILPFGSFSKTDEPWQGYKFGDDNNPQVQELSRIMTGTSGLLEVLIYEMFAQLGYDPAYSKDIPASVCLCLADILCGESWTLELADAFKGNIHPQRCHKLALWSEITALMSAMPCHVARDGMLSQRHEARATAAQMWVSRGLGTQYGANGEPPVPLAVDQVFADNTPRPPEIESNWGSVVPAEYFPGANPFRPAVATAFLYMPLLSWDLNSLGGAVFSSILVSKDRLPDCKDILNCGRILLIGRMIQTLVTPHGFDSLDDMEIDDEGDEEGRWDPTELATEAEALYKLYAHCTARVKDGNFDFDGNLKDSSAARLSSPISLFGSVSRSVLPLARSVILMMRACYHAVEGRSRKKGASFDNSDHEWDPNFKILRFVLGGTETMTTNDGMFVLKVMGGPLPSLIINSSGEWWSLINRWLTATIGLEKHHGSNGKSILPELYSSSGSGEKGSDDLKMSFEESGPGHAEMDDIAVDQSTPPAISSTAKADQSASESSAISNNAYDSEIGHDATVPRHFFADNVGQESDEELVDDMEMDDAEEMIDPVDQVVAGFEVEDTGNGDGEESVDEPSTSGSDDGESNSNDITHLFAGVGQSPIISYQPSLLAQQTIGPGKQGSMFESVAASSVMADFSHLGLIHRKDTPTFSLIRLPKSFVELYGIVNKVKGRDESTTLDEADDIGNSETAICLLTGAVMRSGSNRRTFARTQRPPGACTLHARKTGSGIGIFFLVQKCTVLLMHNNKSAYSASIYVDEHGEEDPGLRRGRPLFLNDARYRALEMLWRQQGIPREVAQIRSTSDRVIRDNWY</sequence>
<feature type="domain" description="UBR-type" evidence="12">
    <location>
        <begin position="299"/>
        <end position="370"/>
    </location>
</feature>
<keyword evidence="4 10" id="KW-0479">Metal-binding</keyword>
<reference evidence="13" key="1">
    <citation type="journal article" date="2021" name="Sci. Rep.">
        <title>Diploid genomic architecture of Nitzschia inconspicua, an elite biomass production diatom.</title>
        <authorList>
            <person name="Oliver A."/>
            <person name="Podell S."/>
            <person name="Pinowska A."/>
            <person name="Traller J.C."/>
            <person name="Smith S.R."/>
            <person name="McClure R."/>
            <person name="Beliaev A."/>
            <person name="Bohutskyi P."/>
            <person name="Hill E.A."/>
            <person name="Rabines A."/>
            <person name="Zheng H."/>
            <person name="Allen L.Z."/>
            <person name="Kuo A."/>
            <person name="Grigoriev I.V."/>
            <person name="Allen A.E."/>
            <person name="Hazlebeck D."/>
            <person name="Allen E.E."/>
        </authorList>
    </citation>
    <scope>NUCLEOTIDE SEQUENCE</scope>
    <source>
        <strain evidence="13">Hildebrandi</strain>
    </source>
</reference>
<dbReference type="InterPro" id="IPR003126">
    <property type="entry name" value="Znf_UBR"/>
</dbReference>
<evidence type="ECO:0000256" key="1">
    <source>
        <dbReference type="ARBA" id="ARBA00000900"/>
    </source>
</evidence>
<name>A0A9K3PV52_9STRA</name>
<comment type="function">
    <text evidence="10">Ubiquitin ligase protein which is a component of the N-end rule pathway. Recognizes and binds to proteins bearing specific N-terminal residues that are destabilizing according to the N-end rule, leading to their ubiquitination and subsequent degradation.</text>
</comment>
<organism evidence="13 14">
    <name type="scientific">Nitzschia inconspicua</name>
    <dbReference type="NCBI Taxonomy" id="303405"/>
    <lineage>
        <taxon>Eukaryota</taxon>
        <taxon>Sar</taxon>
        <taxon>Stramenopiles</taxon>
        <taxon>Ochrophyta</taxon>
        <taxon>Bacillariophyta</taxon>
        <taxon>Bacillariophyceae</taxon>
        <taxon>Bacillariophycidae</taxon>
        <taxon>Bacillariales</taxon>
        <taxon>Bacillariaceae</taxon>
        <taxon>Nitzschia</taxon>
    </lineage>
</organism>
<feature type="compositionally biased region" description="Low complexity" evidence="11">
    <location>
        <begin position="28"/>
        <end position="47"/>
    </location>
</feature>
<dbReference type="GO" id="GO:0061630">
    <property type="term" value="F:ubiquitin protein ligase activity"/>
    <property type="evidence" value="ECO:0007669"/>
    <property type="project" value="UniProtKB-UniRule"/>
</dbReference>
<evidence type="ECO:0000313" key="13">
    <source>
        <dbReference type="EMBL" id="KAG7360703.1"/>
    </source>
</evidence>
<feature type="region of interest" description="Disordered" evidence="11">
    <location>
        <begin position="1"/>
        <end position="57"/>
    </location>
</feature>
<dbReference type="GO" id="GO:0000151">
    <property type="term" value="C:ubiquitin ligase complex"/>
    <property type="evidence" value="ECO:0007669"/>
    <property type="project" value="TreeGrafter"/>
</dbReference>
<protein>
    <recommendedName>
        <fullName evidence="10">E3 ubiquitin-protein ligase</fullName>
        <ecNumber evidence="10">2.3.2.27</ecNumber>
    </recommendedName>
</protein>
<evidence type="ECO:0000256" key="3">
    <source>
        <dbReference type="ARBA" id="ARBA00022679"/>
    </source>
</evidence>
<dbReference type="GO" id="GO:0016567">
    <property type="term" value="P:protein ubiquitination"/>
    <property type="evidence" value="ECO:0007669"/>
    <property type="project" value="UniProtKB-UniRule"/>
</dbReference>
<feature type="region of interest" description="Disordered" evidence="11">
    <location>
        <begin position="2010"/>
        <end position="2033"/>
    </location>
</feature>
<evidence type="ECO:0000256" key="8">
    <source>
        <dbReference type="ARBA" id="ARBA00046341"/>
    </source>
</evidence>
<dbReference type="Pfam" id="PF02207">
    <property type="entry name" value="zf-UBR"/>
    <property type="match status" value="1"/>
</dbReference>
<evidence type="ECO:0000256" key="10">
    <source>
        <dbReference type="RuleBase" id="RU366018"/>
    </source>
</evidence>
<evidence type="ECO:0000256" key="5">
    <source>
        <dbReference type="ARBA" id="ARBA00022771"/>
    </source>
</evidence>
<keyword evidence="6 10" id="KW-0833">Ubl conjugation pathway</keyword>
<dbReference type="PANTHER" id="PTHR21497">
    <property type="entry name" value="UBIQUITIN LIGASE E3 ALPHA-RELATED"/>
    <property type="match status" value="1"/>
</dbReference>
<reference evidence="13" key="2">
    <citation type="submission" date="2021-04" db="EMBL/GenBank/DDBJ databases">
        <authorList>
            <person name="Podell S."/>
        </authorList>
    </citation>
    <scope>NUCLEOTIDE SEQUENCE</scope>
    <source>
        <strain evidence="13">Hildebrandi</strain>
    </source>
</reference>
<feature type="region of interest" description="Disordered" evidence="11">
    <location>
        <begin position="245"/>
        <end position="269"/>
    </location>
</feature>
<feature type="compositionally biased region" description="Polar residues" evidence="11">
    <location>
        <begin position="2898"/>
        <end position="2913"/>
    </location>
</feature>
<dbReference type="Proteomes" id="UP000693970">
    <property type="component" value="Unassembled WGS sequence"/>
</dbReference>
<keyword evidence="5 10" id="KW-0863">Zinc-finger</keyword>
<evidence type="ECO:0000256" key="6">
    <source>
        <dbReference type="ARBA" id="ARBA00022786"/>
    </source>
</evidence>
<proteinExistence type="inferred from homology"/>
<feature type="compositionally biased region" description="Low complexity" evidence="11">
    <location>
        <begin position="138"/>
        <end position="156"/>
    </location>
</feature>
<feature type="region of interest" description="Disordered" evidence="11">
    <location>
        <begin position="2979"/>
        <end position="3009"/>
    </location>
</feature>
<feature type="zinc finger region" description="UBR-type" evidence="9">
    <location>
        <begin position="299"/>
        <end position="370"/>
    </location>
</feature>
<dbReference type="InterPro" id="IPR039164">
    <property type="entry name" value="UBR1-like"/>
</dbReference>
<keyword evidence="7 10" id="KW-0862">Zinc</keyword>
<feature type="region of interest" description="Disordered" evidence="11">
    <location>
        <begin position="1784"/>
        <end position="1806"/>
    </location>
</feature>
<feature type="compositionally biased region" description="Basic and acidic residues" evidence="11">
    <location>
        <begin position="2013"/>
        <end position="2023"/>
    </location>
</feature>
<keyword evidence="14" id="KW-1185">Reference proteome</keyword>
<feature type="compositionally biased region" description="Low complexity" evidence="11">
    <location>
        <begin position="2994"/>
        <end position="3007"/>
    </location>
</feature>
<comment type="catalytic activity">
    <reaction evidence="1 10">
        <text>S-ubiquitinyl-[E2 ubiquitin-conjugating enzyme]-L-cysteine + [acceptor protein]-L-lysine = [E2 ubiquitin-conjugating enzyme]-L-cysteine + N(6)-ubiquitinyl-[acceptor protein]-L-lysine.</text>
        <dbReference type="EC" id="2.3.2.27"/>
    </reaction>
</comment>
<comment type="similarity">
    <text evidence="8 10">Belongs to the E3 ubiquitin-protein ligase UBR1-like family.</text>
</comment>
<dbReference type="CDD" id="cd19673">
    <property type="entry name" value="UBR-box_UBR3"/>
    <property type="match status" value="1"/>
</dbReference>
<dbReference type="InterPro" id="IPR044046">
    <property type="entry name" value="E3_ligase_UBR-like_C"/>
</dbReference>
<accession>A0A9K3PV52</accession>
<keyword evidence="3 10" id="KW-0808">Transferase</keyword>
<feature type="compositionally biased region" description="Acidic residues" evidence="11">
    <location>
        <begin position="2979"/>
        <end position="2991"/>
    </location>
</feature>
<dbReference type="InterPro" id="IPR055194">
    <property type="entry name" value="UBR1-like_WH"/>
</dbReference>
<dbReference type="SMART" id="SM00396">
    <property type="entry name" value="ZnF_UBR1"/>
    <property type="match status" value="1"/>
</dbReference>
<evidence type="ECO:0000256" key="2">
    <source>
        <dbReference type="ARBA" id="ARBA00004906"/>
    </source>
</evidence>
<dbReference type="PROSITE" id="PS51157">
    <property type="entry name" value="ZF_UBR"/>
    <property type="match status" value="1"/>
</dbReference>
<dbReference type="GO" id="GO:0008270">
    <property type="term" value="F:zinc ion binding"/>
    <property type="evidence" value="ECO:0007669"/>
    <property type="project" value="UniProtKB-UniRule"/>
</dbReference>